<comment type="caution">
    <text evidence="2">The sequence shown here is derived from an EMBL/GenBank/DDBJ whole genome shotgun (WGS) entry which is preliminary data.</text>
</comment>
<protein>
    <recommendedName>
        <fullName evidence="1">DUF6593 domain-containing protein</fullName>
    </recommendedName>
</protein>
<evidence type="ECO:0000313" key="3">
    <source>
        <dbReference type="Proteomes" id="UP001385951"/>
    </source>
</evidence>
<dbReference type="Proteomes" id="UP001385951">
    <property type="component" value="Unassembled WGS sequence"/>
</dbReference>
<evidence type="ECO:0000313" key="2">
    <source>
        <dbReference type="EMBL" id="KAK7677080.1"/>
    </source>
</evidence>
<organism evidence="2 3">
    <name type="scientific">Cerrena zonata</name>
    <dbReference type="NCBI Taxonomy" id="2478898"/>
    <lineage>
        <taxon>Eukaryota</taxon>
        <taxon>Fungi</taxon>
        <taxon>Dikarya</taxon>
        <taxon>Basidiomycota</taxon>
        <taxon>Agaricomycotina</taxon>
        <taxon>Agaricomycetes</taxon>
        <taxon>Polyporales</taxon>
        <taxon>Cerrenaceae</taxon>
        <taxon>Cerrena</taxon>
    </lineage>
</organism>
<gene>
    <name evidence="2" type="ORF">QCA50_019978</name>
</gene>
<dbReference type="EMBL" id="JASBNA010000096">
    <property type="protein sequence ID" value="KAK7677080.1"/>
    <property type="molecule type" value="Genomic_DNA"/>
</dbReference>
<sequence length="187" mass="21490">MQLELTRNSTTSTVLRIPDGRAVYHIKTPGLFTRKTTTIYKIPEMKSQRYQDAKKMHDVEPNPEEEIARIHWHNVQNSRLIWEGRAYDVQDILKSKHAWFEKKHFTGPDGKNYRWSISSGTAKVKIDDGSKPAPVVVNTYQGNIFKRKQPALEVDDSVTFMLDLIVITWVYMETKRRDAEAAAAAAA</sequence>
<feature type="domain" description="DUF6593" evidence="1">
    <location>
        <begin position="8"/>
        <end position="178"/>
    </location>
</feature>
<dbReference type="AlphaFoldDB" id="A0AAW0FKB6"/>
<reference evidence="2 3" key="1">
    <citation type="submission" date="2022-09" db="EMBL/GenBank/DDBJ databases">
        <authorList>
            <person name="Palmer J.M."/>
        </authorList>
    </citation>
    <scope>NUCLEOTIDE SEQUENCE [LARGE SCALE GENOMIC DNA]</scope>
    <source>
        <strain evidence="2 3">DSM 7382</strain>
    </source>
</reference>
<keyword evidence="3" id="KW-1185">Reference proteome</keyword>
<evidence type="ECO:0000259" key="1">
    <source>
        <dbReference type="Pfam" id="PF20236"/>
    </source>
</evidence>
<name>A0AAW0FKB6_9APHY</name>
<dbReference type="InterPro" id="IPR046528">
    <property type="entry name" value="DUF6593"/>
</dbReference>
<accession>A0AAW0FKB6</accession>
<proteinExistence type="predicted"/>
<dbReference type="Pfam" id="PF20236">
    <property type="entry name" value="DUF6593"/>
    <property type="match status" value="1"/>
</dbReference>